<gene>
    <name evidence="6" type="ORF">APU01nite_20210</name>
</gene>
<dbReference type="Gene3D" id="3.10.300.10">
    <property type="entry name" value="Methylpurine-DNA glycosylase (MPG)"/>
    <property type="match status" value="1"/>
</dbReference>
<dbReference type="PANTHER" id="PTHR10429">
    <property type="entry name" value="DNA-3-METHYLADENINE GLYCOSYLASE"/>
    <property type="match status" value="1"/>
</dbReference>
<keyword evidence="4 5" id="KW-0234">DNA repair</keyword>
<evidence type="ECO:0000256" key="2">
    <source>
        <dbReference type="ARBA" id="ARBA00022763"/>
    </source>
</evidence>
<sequence>MKNSMSFLTDPTLSTVEIAEQLLGCLLVKEVDGVITSGHIVETEAYVGIEDQASHSYNSRKTPRMTAMYEPAGTIYIYKMHTHLMLNVVTKDKGDPQAVLIRAIEPHAGTQLMEERRQKQGVEATSGPGKLTKAMGIAMDDHETSILKPSLYIDTHEKKSPVSIERSKRIGIPNKGEWTDALLRFTVKGNPYLSRKKGQVRVDNGWDAMLD</sequence>
<protein>
    <recommendedName>
        <fullName evidence="5">Putative 3-methyladenine DNA glycosylase</fullName>
        <ecNumber evidence="5">3.2.2.-</ecNumber>
    </recommendedName>
</protein>
<evidence type="ECO:0000256" key="1">
    <source>
        <dbReference type="ARBA" id="ARBA00009232"/>
    </source>
</evidence>
<evidence type="ECO:0000313" key="6">
    <source>
        <dbReference type="EMBL" id="GEK89982.1"/>
    </source>
</evidence>
<comment type="similarity">
    <text evidence="1 5">Belongs to the DNA glycosylase MPG family.</text>
</comment>
<accession>A0ABQ0V009</accession>
<dbReference type="InterPro" id="IPR036995">
    <property type="entry name" value="MPG_sf"/>
</dbReference>
<keyword evidence="7" id="KW-1185">Reference proteome</keyword>
<evidence type="ECO:0000313" key="7">
    <source>
        <dbReference type="Proteomes" id="UP000321425"/>
    </source>
</evidence>
<dbReference type="CDD" id="cd00540">
    <property type="entry name" value="AAG"/>
    <property type="match status" value="1"/>
</dbReference>
<proteinExistence type="inferred from homology"/>
<dbReference type="Pfam" id="PF02245">
    <property type="entry name" value="Pur_DNA_glyco"/>
    <property type="match status" value="1"/>
</dbReference>
<dbReference type="NCBIfam" id="TIGR00567">
    <property type="entry name" value="3mg"/>
    <property type="match status" value="1"/>
</dbReference>
<comment type="caution">
    <text evidence="6">The sequence shown here is derived from an EMBL/GenBank/DDBJ whole genome shotgun (WGS) entry which is preliminary data.</text>
</comment>
<name>A0ABQ0V009_9LACT</name>
<keyword evidence="2 5" id="KW-0227">DNA damage</keyword>
<dbReference type="HAMAP" id="MF_00527">
    <property type="entry name" value="3MGH"/>
    <property type="match status" value="1"/>
</dbReference>
<dbReference type="SUPFAM" id="SSF50486">
    <property type="entry name" value="FMT C-terminal domain-like"/>
    <property type="match status" value="1"/>
</dbReference>
<reference evidence="6 7" key="1">
    <citation type="submission" date="2019-07" db="EMBL/GenBank/DDBJ databases">
        <title>Whole genome shotgun sequence of Alkalibacterium putridalgicola NBRC 103243.</title>
        <authorList>
            <person name="Hosoyama A."/>
            <person name="Uohara A."/>
            <person name="Ohji S."/>
            <person name="Ichikawa N."/>
        </authorList>
    </citation>
    <scope>NUCLEOTIDE SEQUENCE [LARGE SCALE GENOMIC DNA]</scope>
    <source>
        <strain evidence="6 7">NBRC 103243</strain>
    </source>
</reference>
<dbReference type="InterPro" id="IPR003180">
    <property type="entry name" value="MPG"/>
</dbReference>
<evidence type="ECO:0000256" key="5">
    <source>
        <dbReference type="HAMAP-Rule" id="MF_00527"/>
    </source>
</evidence>
<dbReference type="EC" id="3.2.2.-" evidence="5"/>
<organism evidence="6 7">
    <name type="scientific">Alkalibacterium putridalgicola</name>
    <dbReference type="NCBI Taxonomy" id="426703"/>
    <lineage>
        <taxon>Bacteria</taxon>
        <taxon>Bacillati</taxon>
        <taxon>Bacillota</taxon>
        <taxon>Bacilli</taxon>
        <taxon>Lactobacillales</taxon>
        <taxon>Carnobacteriaceae</taxon>
        <taxon>Alkalibacterium</taxon>
    </lineage>
</organism>
<dbReference type="EMBL" id="BJUX01000028">
    <property type="protein sequence ID" value="GEK89982.1"/>
    <property type="molecule type" value="Genomic_DNA"/>
</dbReference>
<dbReference type="PANTHER" id="PTHR10429:SF0">
    <property type="entry name" value="DNA-3-METHYLADENINE GLYCOSYLASE"/>
    <property type="match status" value="1"/>
</dbReference>
<dbReference type="Proteomes" id="UP000321425">
    <property type="component" value="Unassembled WGS sequence"/>
</dbReference>
<evidence type="ECO:0000256" key="4">
    <source>
        <dbReference type="ARBA" id="ARBA00023204"/>
    </source>
</evidence>
<evidence type="ECO:0000256" key="3">
    <source>
        <dbReference type="ARBA" id="ARBA00022801"/>
    </source>
</evidence>
<dbReference type="InterPro" id="IPR011034">
    <property type="entry name" value="Formyl_transferase-like_C_sf"/>
</dbReference>
<keyword evidence="3 5" id="KW-0378">Hydrolase</keyword>